<dbReference type="Proteomes" id="UP000823405">
    <property type="component" value="Unassembled WGS sequence"/>
</dbReference>
<evidence type="ECO:0000256" key="1">
    <source>
        <dbReference type="ARBA" id="ARBA00038101"/>
    </source>
</evidence>
<proteinExistence type="inferred from homology"/>
<organism evidence="3 4">
    <name type="scientific">Linnemannia gamsii</name>
    <dbReference type="NCBI Taxonomy" id="64522"/>
    <lineage>
        <taxon>Eukaryota</taxon>
        <taxon>Fungi</taxon>
        <taxon>Fungi incertae sedis</taxon>
        <taxon>Mucoromycota</taxon>
        <taxon>Mortierellomycotina</taxon>
        <taxon>Mortierellomycetes</taxon>
        <taxon>Mortierellales</taxon>
        <taxon>Mortierellaceae</taxon>
        <taxon>Linnemannia</taxon>
    </lineage>
</organism>
<sequence>MGWFRKTVNQGSADGQVFVSFLYRNGENILQVYSRAMEWFLLAASQGDSDAQDEIGELYSNGHGVSQDRSQVEDVMRL</sequence>
<dbReference type="EMBL" id="JAAAIN010000503">
    <property type="protein sequence ID" value="KAG0313638.1"/>
    <property type="molecule type" value="Genomic_DNA"/>
</dbReference>
<dbReference type="InterPro" id="IPR050767">
    <property type="entry name" value="Sel1_AlgK"/>
</dbReference>
<dbReference type="AlphaFoldDB" id="A0A9P6RAE8"/>
<dbReference type="SMART" id="SM00671">
    <property type="entry name" value="SEL1"/>
    <property type="match status" value="1"/>
</dbReference>
<evidence type="ECO:0000256" key="2">
    <source>
        <dbReference type="SAM" id="MobiDB-lite"/>
    </source>
</evidence>
<evidence type="ECO:0000313" key="3">
    <source>
        <dbReference type="EMBL" id="KAG0313638.1"/>
    </source>
</evidence>
<comment type="caution">
    <text evidence="3">The sequence shown here is derived from an EMBL/GenBank/DDBJ whole genome shotgun (WGS) entry which is preliminary data.</text>
</comment>
<dbReference type="OrthoDB" id="2384430at2759"/>
<dbReference type="InterPro" id="IPR006597">
    <property type="entry name" value="Sel1-like"/>
</dbReference>
<dbReference type="Gene3D" id="1.25.40.10">
    <property type="entry name" value="Tetratricopeptide repeat domain"/>
    <property type="match status" value="1"/>
</dbReference>
<protein>
    <recommendedName>
        <fullName evidence="5">Sel1 repeat family protein</fullName>
    </recommendedName>
</protein>
<dbReference type="InterPro" id="IPR011990">
    <property type="entry name" value="TPR-like_helical_dom_sf"/>
</dbReference>
<gene>
    <name evidence="3" type="ORF">BGZ97_010051</name>
</gene>
<keyword evidence="4" id="KW-1185">Reference proteome</keyword>
<dbReference type="PANTHER" id="PTHR11102:SF160">
    <property type="entry name" value="ERAD-ASSOCIATED E3 UBIQUITIN-PROTEIN LIGASE COMPONENT HRD3"/>
    <property type="match status" value="1"/>
</dbReference>
<name>A0A9P6RAE8_9FUNG</name>
<reference evidence="3" key="1">
    <citation type="journal article" date="2020" name="Fungal Divers.">
        <title>Resolving the Mortierellaceae phylogeny through synthesis of multi-gene phylogenetics and phylogenomics.</title>
        <authorList>
            <person name="Vandepol N."/>
            <person name="Liber J."/>
            <person name="Desiro A."/>
            <person name="Na H."/>
            <person name="Kennedy M."/>
            <person name="Barry K."/>
            <person name="Grigoriev I.V."/>
            <person name="Miller A.N."/>
            <person name="O'Donnell K."/>
            <person name="Stajich J.E."/>
            <person name="Bonito G."/>
        </authorList>
    </citation>
    <scope>NUCLEOTIDE SEQUENCE</scope>
    <source>
        <strain evidence="3">NVP60</strain>
    </source>
</reference>
<comment type="similarity">
    <text evidence="1">Belongs to the sel-1 family.</text>
</comment>
<evidence type="ECO:0008006" key="5">
    <source>
        <dbReference type="Google" id="ProtNLM"/>
    </source>
</evidence>
<dbReference type="PANTHER" id="PTHR11102">
    <property type="entry name" value="SEL-1-LIKE PROTEIN"/>
    <property type="match status" value="1"/>
</dbReference>
<accession>A0A9P6RAE8</accession>
<feature type="region of interest" description="Disordered" evidence="2">
    <location>
        <begin position="55"/>
        <end position="78"/>
    </location>
</feature>
<dbReference type="SUPFAM" id="SSF81901">
    <property type="entry name" value="HCP-like"/>
    <property type="match status" value="1"/>
</dbReference>
<evidence type="ECO:0000313" key="4">
    <source>
        <dbReference type="Proteomes" id="UP000823405"/>
    </source>
</evidence>
<dbReference type="Pfam" id="PF08238">
    <property type="entry name" value="Sel1"/>
    <property type="match status" value="2"/>
</dbReference>